<dbReference type="Pfam" id="PF04229">
    <property type="entry name" value="GrpB"/>
    <property type="match status" value="1"/>
</dbReference>
<reference evidence="3" key="1">
    <citation type="submission" date="2017-06" db="EMBL/GenBank/DDBJ databases">
        <title>FDA dAtabase for Regulatory Grade micrObial Sequences (FDA-ARGOS): Supporting development and validation of Infectious Disease Dx tests.</title>
        <authorList>
            <person name="Goldberg B."/>
            <person name="Campos J."/>
            <person name="Tallon L."/>
            <person name="Sadzewicz L."/>
            <person name="Sengamalay N."/>
            <person name="Ott S."/>
            <person name="Godinez A."/>
            <person name="Nagaraj S."/>
            <person name="Vavikolanu K."/>
            <person name="Nadendla S."/>
            <person name="George J."/>
            <person name="Geyer C."/>
            <person name="Sichtig H."/>
        </authorList>
    </citation>
    <scope>NUCLEOTIDE SEQUENCE [LARGE SCALE GENOMIC DNA]</scope>
    <source>
        <strain evidence="3">FDAARGOS_285</strain>
    </source>
</reference>
<dbReference type="SUPFAM" id="SSF81301">
    <property type="entry name" value="Nucleotidyltransferase"/>
    <property type="match status" value="1"/>
</dbReference>
<reference evidence="1" key="2">
    <citation type="submission" date="2017-12" db="EMBL/GenBank/DDBJ databases">
        <title>FDA dAtabase for Regulatory Grade micrObial Sequences (FDA-ARGOS): Supporting development and validation of Infectious Disease Dx tests.</title>
        <authorList>
            <person name="Campos J."/>
            <person name="Goldberg B."/>
            <person name="Tallon L."/>
            <person name="Sadzewicz L."/>
            <person name="Sengamalay N."/>
            <person name="Ott S."/>
            <person name="Godinez A."/>
            <person name="Nagaraj S."/>
            <person name="Vavikolanu K."/>
            <person name="Vyas G."/>
            <person name="Nadendla S."/>
            <person name="Aluvathingal J."/>
            <person name="Geyer C."/>
            <person name="Nandy P."/>
            <person name="Hobson J."/>
            <person name="Sichtig H."/>
        </authorList>
    </citation>
    <scope>NUCLEOTIDE SEQUENCE</scope>
    <source>
        <strain evidence="1">FDAARGOS_285</strain>
    </source>
</reference>
<dbReference type="RefSeq" id="WP_058591620.1">
    <property type="nucleotide sequence ID" value="NZ_CP022046.2"/>
</dbReference>
<protein>
    <submittedName>
        <fullName evidence="2">GrpB family protein</fullName>
    </submittedName>
</protein>
<name>A0AAI8DIV4_MAMSC</name>
<dbReference type="InterPro" id="IPR043519">
    <property type="entry name" value="NT_sf"/>
</dbReference>
<dbReference type="KEGG" id="sscu:CEP64_09730"/>
<organism evidence="1 3">
    <name type="scientific">Mammaliicoccus sciuri</name>
    <name type="common">Staphylococcus sciuri</name>
    <dbReference type="NCBI Taxonomy" id="1296"/>
    <lineage>
        <taxon>Bacteria</taxon>
        <taxon>Bacillati</taxon>
        <taxon>Bacillota</taxon>
        <taxon>Bacilli</taxon>
        <taxon>Bacillales</taxon>
        <taxon>Staphylococcaceae</taxon>
        <taxon>Mammaliicoccus</taxon>
    </lineage>
</organism>
<dbReference type="PANTHER" id="PTHR34822:SF1">
    <property type="entry name" value="GRPB FAMILY PROTEIN"/>
    <property type="match status" value="1"/>
</dbReference>
<evidence type="ECO:0000313" key="3">
    <source>
        <dbReference type="Proteomes" id="UP000197058"/>
    </source>
</evidence>
<gene>
    <name evidence="1" type="ORF">CEP64_09730</name>
    <name evidence="2" type="ORF">NQ032_02015</name>
</gene>
<dbReference type="AlphaFoldDB" id="A0AAI8DIV4"/>
<evidence type="ECO:0000313" key="1">
    <source>
        <dbReference type="EMBL" id="ASE34861.1"/>
    </source>
</evidence>
<dbReference type="Proteomes" id="UP000197058">
    <property type="component" value="Chromosome"/>
</dbReference>
<dbReference type="InterPro" id="IPR007344">
    <property type="entry name" value="GrpB/CoaE"/>
</dbReference>
<dbReference type="EMBL" id="JANILD010000001">
    <property type="protein sequence ID" value="MCQ9302393.1"/>
    <property type="molecule type" value="Genomic_DNA"/>
</dbReference>
<dbReference type="EMBL" id="CP022046">
    <property type="protein sequence ID" value="ASE34861.1"/>
    <property type="molecule type" value="Genomic_DNA"/>
</dbReference>
<dbReference type="PANTHER" id="PTHR34822">
    <property type="entry name" value="GRPB DOMAIN PROTEIN (AFU_ORTHOLOGUE AFUA_1G01530)"/>
    <property type="match status" value="1"/>
</dbReference>
<evidence type="ECO:0000313" key="2">
    <source>
        <dbReference type="EMBL" id="MCQ9302393.1"/>
    </source>
</evidence>
<accession>A0AAI8DIV4</accession>
<dbReference type="Gene3D" id="3.30.460.10">
    <property type="entry name" value="Beta Polymerase, domain 2"/>
    <property type="match status" value="1"/>
</dbReference>
<proteinExistence type="predicted"/>
<dbReference type="Proteomes" id="UP001204068">
    <property type="component" value="Unassembled WGS sequence"/>
</dbReference>
<sequence length="173" mass="20380">MLKLPQPFIQLQSSDDFKLNFESIQQLLIHLLDTPVIDVFHIGGTKQTQYVTEPIVDVLVTVKSLHDITSLDEKRLNYHRIYRLHNGYNKKVMMAQFQDMISLKQIARLHIVEQNNQMLYDYLTVESLLTNDTDVIQTFESFKKAALLEANSIKDYEAQKQKWFQQLVQKHKK</sequence>
<reference evidence="2" key="3">
    <citation type="submission" date="2022-07" db="EMBL/GenBank/DDBJ databases">
        <title>Bacterial species isolated from the porcine tonsil microbiota.</title>
        <authorList>
            <person name="Oliveira I.M.F."/>
        </authorList>
    </citation>
    <scope>NUCLEOTIDE SEQUENCE</scope>
    <source>
        <strain evidence="2">8QC2O2</strain>
    </source>
</reference>